<dbReference type="InterPro" id="IPR029028">
    <property type="entry name" value="Alpha/beta_knot_MTases"/>
</dbReference>
<dbReference type="InterPro" id="IPR029026">
    <property type="entry name" value="tRNA_m1G_MTases_N"/>
</dbReference>
<proteinExistence type="inferred from homology"/>
<dbReference type="GO" id="GO:0003723">
    <property type="term" value="F:RNA binding"/>
    <property type="evidence" value="ECO:0007669"/>
    <property type="project" value="InterPro"/>
</dbReference>
<dbReference type="PANTHER" id="PTHR43191:SF2">
    <property type="entry name" value="RRNA METHYLTRANSFERASE 3, MITOCHONDRIAL"/>
    <property type="match status" value="1"/>
</dbReference>
<name>A0A0G3WK87_9BACT</name>
<dbReference type="Gene3D" id="3.30.1330.30">
    <property type="match status" value="1"/>
</dbReference>
<dbReference type="SUPFAM" id="SSF75217">
    <property type="entry name" value="alpha/beta knot"/>
    <property type="match status" value="1"/>
</dbReference>
<feature type="domain" description="RNA 2-O ribose methyltransferase substrate binding" evidence="4">
    <location>
        <begin position="30"/>
        <end position="94"/>
    </location>
</feature>
<dbReference type="SMART" id="SM00967">
    <property type="entry name" value="SpoU_sub_bind"/>
    <property type="match status" value="1"/>
</dbReference>
<dbReference type="PATRIC" id="fig|1408281.3.peg.1386"/>
<dbReference type="InterPro" id="IPR001537">
    <property type="entry name" value="SpoU_MeTrfase"/>
</dbReference>
<comment type="similarity">
    <text evidence="1">Belongs to the class IV-like SAM-binding methyltransferase superfamily. RNA methyltransferase TrmH family.</text>
</comment>
<dbReference type="InterPro" id="IPR053888">
    <property type="entry name" value="MRM3-like_sub_bind"/>
</dbReference>
<evidence type="ECO:0000256" key="2">
    <source>
        <dbReference type="ARBA" id="ARBA00022603"/>
    </source>
</evidence>
<dbReference type="KEGG" id="epo:Epro_1342"/>
<accession>A0A0G3WK87</accession>
<dbReference type="InterPro" id="IPR051259">
    <property type="entry name" value="rRNA_Methyltransferase"/>
</dbReference>
<dbReference type="Pfam" id="PF22435">
    <property type="entry name" value="MRM3-like_sub_bind"/>
    <property type="match status" value="1"/>
</dbReference>
<keyword evidence="2 5" id="KW-0489">Methyltransferase</keyword>
<dbReference type="CDD" id="cd18095">
    <property type="entry name" value="SpoU-like_rRNA-MTase"/>
    <property type="match status" value="1"/>
</dbReference>
<evidence type="ECO:0000313" key="5">
    <source>
        <dbReference type="EMBL" id="AKL98718.1"/>
    </source>
</evidence>
<sequence>MFIESQHNNLFKELFALRDKKNRDASGLFLVEGQKQVLEIPKDRNIKYIIVSESYNGNVPEGKVVTVSDRLFSKLAFTKTPQGIAAAVEKKEFDAAKIIKQNGFFVILENISDPGNLGTIIRSAHAFGAKAVFISKESADVYSDKTIRSSMGSIFHIPVIDNANLNDIIKLLKQEKVLIAATSPKAKKSLDGAIFTKKFAFIVGNESNGISAQIQKTADVLIKIEMPGKAESLNAAAAAAIIMYEASKKP</sequence>
<dbReference type="AlphaFoldDB" id="A0A0G3WK87"/>
<dbReference type="Gene3D" id="3.40.1280.10">
    <property type="match status" value="1"/>
</dbReference>
<dbReference type="SUPFAM" id="SSF55315">
    <property type="entry name" value="L30e-like"/>
    <property type="match status" value="1"/>
</dbReference>
<evidence type="ECO:0000313" key="6">
    <source>
        <dbReference type="Proteomes" id="UP000035337"/>
    </source>
</evidence>
<dbReference type="Pfam" id="PF00588">
    <property type="entry name" value="SpoU_methylase"/>
    <property type="match status" value="1"/>
</dbReference>
<dbReference type="STRING" id="1408281.Epro_1342"/>
<keyword evidence="6" id="KW-1185">Reference proteome</keyword>
<dbReference type="GO" id="GO:0008173">
    <property type="term" value="F:RNA methyltransferase activity"/>
    <property type="evidence" value="ECO:0007669"/>
    <property type="project" value="InterPro"/>
</dbReference>
<organism evidence="5 6">
    <name type="scientific">Endomicrobium proavitum</name>
    <dbReference type="NCBI Taxonomy" id="1408281"/>
    <lineage>
        <taxon>Bacteria</taxon>
        <taxon>Pseudomonadati</taxon>
        <taxon>Elusimicrobiota</taxon>
        <taxon>Endomicrobiia</taxon>
        <taxon>Endomicrobiales</taxon>
        <taxon>Endomicrobiaceae</taxon>
        <taxon>Endomicrobium</taxon>
    </lineage>
</organism>
<dbReference type="GO" id="GO:0005737">
    <property type="term" value="C:cytoplasm"/>
    <property type="evidence" value="ECO:0007669"/>
    <property type="project" value="UniProtKB-ARBA"/>
</dbReference>
<evidence type="ECO:0000256" key="3">
    <source>
        <dbReference type="ARBA" id="ARBA00022679"/>
    </source>
</evidence>
<dbReference type="GO" id="GO:0006396">
    <property type="term" value="P:RNA processing"/>
    <property type="evidence" value="ECO:0007669"/>
    <property type="project" value="InterPro"/>
</dbReference>
<dbReference type="InterPro" id="IPR029064">
    <property type="entry name" value="Ribosomal_eL30-like_sf"/>
</dbReference>
<protein>
    <submittedName>
        <fullName evidence="5">23S rRNA (Guanosine-2-O-)-methyltransferase</fullName>
    </submittedName>
</protein>
<dbReference type="GO" id="GO:0032259">
    <property type="term" value="P:methylation"/>
    <property type="evidence" value="ECO:0007669"/>
    <property type="project" value="UniProtKB-KW"/>
</dbReference>
<dbReference type="RefSeq" id="WP_052571518.1">
    <property type="nucleotide sequence ID" value="NZ_CP009498.1"/>
</dbReference>
<reference evidence="5 6" key="1">
    <citation type="submission" date="2014-09" db="EMBL/GenBank/DDBJ databases">
        <title>Complete genome sequence of Endomicrobium proavitum.</title>
        <authorList>
            <person name="Zheng H."/>
        </authorList>
    </citation>
    <scope>NUCLEOTIDE SEQUENCE [LARGE SCALE GENOMIC DNA]</scope>
    <source>
        <strain evidence="5 6">Rsa215</strain>
    </source>
</reference>
<evidence type="ECO:0000256" key="1">
    <source>
        <dbReference type="ARBA" id="ARBA00007228"/>
    </source>
</evidence>
<evidence type="ECO:0000259" key="4">
    <source>
        <dbReference type="SMART" id="SM00967"/>
    </source>
</evidence>
<dbReference type="Proteomes" id="UP000035337">
    <property type="component" value="Chromosome"/>
</dbReference>
<dbReference type="InterPro" id="IPR013123">
    <property type="entry name" value="SpoU_subst-bd"/>
</dbReference>
<dbReference type="PANTHER" id="PTHR43191">
    <property type="entry name" value="RRNA METHYLTRANSFERASE 3"/>
    <property type="match status" value="1"/>
</dbReference>
<gene>
    <name evidence="5" type="primary">spoU</name>
    <name evidence="5" type="ORF">Epro_1342</name>
</gene>
<dbReference type="EMBL" id="CP009498">
    <property type="protein sequence ID" value="AKL98718.1"/>
    <property type="molecule type" value="Genomic_DNA"/>
</dbReference>
<keyword evidence="3 5" id="KW-0808">Transferase</keyword>